<proteinExistence type="predicted"/>
<feature type="transmembrane region" description="Helical" evidence="1">
    <location>
        <begin position="12"/>
        <end position="33"/>
    </location>
</feature>
<sequence length="129" mass="14724">MQRILSSLKQALPLKILVLVLMIFVSLSGLFIVTQPPSYATTLEELKLIPQDQRLTPQEKIDRAYEYNRAAGMRAEERQEAYEQALKDGESLETMEKAYERNLKAERKENSQPNLLDKAGEIVEKVTGN</sequence>
<evidence type="ECO:0000313" key="3">
    <source>
        <dbReference type="Proteomes" id="UP000599391"/>
    </source>
</evidence>
<dbReference type="Proteomes" id="UP000599391">
    <property type="component" value="Unassembled WGS sequence"/>
</dbReference>
<evidence type="ECO:0000256" key="1">
    <source>
        <dbReference type="SAM" id="Phobius"/>
    </source>
</evidence>
<keyword evidence="1" id="KW-0812">Transmembrane</keyword>
<keyword evidence="1" id="KW-1133">Transmembrane helix</keyword>
<gene>
    <name evidence="2" type="ORF">I8751_24020</name>
</gene>
<reference evidence="2 3" key="1">
    <citation type="journal article" date="2021" name="Int. J. Syst. Evol. Microbiol.">
        <title>Amazonocrinis nigriterrae gen. nov., sp. nov., Atlanticothrix silvestris gen. nov., sp. nov. and Dendronalium phyllosphericum gen. nov., sp. nov., nostocacean cyanobacteria from Brazilian environments.</title>
        <authorList>
            <person name="Alvarenga D.O."/>
            <person name="Andreote A.P.D."/>
            <person name="Branco L.H.Z."/>
            <person name="Delbaje E."/>
            <person name="Cruz R.B."/>
            <person name="Varani A.M."/>
            <person name="Fiore M.F."/>
        </authorList>
    </citation>
    <scope>NUCLEOTIDE SEQUENCE [LARGE SCALE GENOMIC DNA]</scope>
    <source>
        <strain evidence="2 3">CENA357</strain>
    </source>
</reference>
<dbReference type="AlphaFoldDB" id="A0A8J7L507"/>
<comment type="caution">
    <text evidence="2">The sequence shown here is derived from an EMBL/GenBank/DDBJ whole genome shotgun (WGS) entry which is preliminary data.</text>
</comment>
<name>A0A8J7L507_9CYAN</name>
<organism evidence="2 3">
    <name type="scientific">Atlanticothrix silvestris CENA357</name>
    <dbReference type="NCBI Taxonomy" id="1725252"/>
    <lineage>
        <taxon>Bacteria</taxon>
        <taxon>Bacillati</taxon>
        <taxon>Cyanobacteriota</taxon>
        <taxon>Cyanophyceae</taxon>
        <taxon>Nostocales</taxon>
        <taxon>Nodulariaceae</taxon>
        <taxon>Atlanticothrix</taxon>
        <taxon>Atlanticothrix silvestris</taxon>
    </lineage>
</organism>
<evidence type="ECO:0000313" key="2">
    <source>
        <dbReference type="EMBL" id="MBH8555356.1"/>
    </source>
</evidence>
<keyword evidence="1" id="KW-0472">Membrane</keyword>
<accession>A0A8J7L507</accession>
<keyword evidence="3" id="KW-1185">Reference proteome</keyword>
<protein>
    <submittedName>
        <fullName evidence="2">Uncharacterized protein</fullName>
    </submittedName>
</protein>
<dbReference type="EMBL" id="JAECZB010000093">
    <property type="protein sequence ID" value="MBH8555356.1"/>
    <property type="molecule type" value="Genomic_DNA"/>
</dbReference>